<dbReference type="InterPro" id="IPR019128">
    <property type="entry name" value="Dcc1"/>
</dbReference>
<dbReference type="Proteomes" id="UP000076532">
    <property type="component" value="Unassembled WGS sequence"/>
</dbReference>
<dbReference type="PANTHER" id="PTHR13395:SF6">
    <property type="entry name" value="SISTER CHROMATID COHESION PROTEIN DCC1"/>
    <property type="match status" value="1"/>
</dbReference>
<evidence type="ECO:0000256" key="1">
    <source>
        <dbReference type="ARBA" id="ARBA00007017"/>
    </source>
</evidence>
<evidence type="ECO:0000313" key="3">
    <source>
        <dbReference type="EMBL" id="KZP18752.1"/>
    </source>
</evidence>
<accession>A0A166HDP0</accession>
<keyword evidence="2" id="KW-0235">DNA replication</keyword>
<dbReference type="PANTHER" id="PTHR13395">
    <property type="entry name" value="SISTER CHROMATID COHESION PROTEIN DCC1-RELATED"/>
    <property type="match status" value="1"/>
</dbReference>
<dbReference type="GO" id="GO:0000785">
    <property type="term" value="C:chromatin"/>
    <property type="evidence" value="ECO:0007669"/>
    <property type="project" value="TreeGrafter"/>
</dbReference>
<evidence type="ECO:0008006" key="5">
    <source>
        <dbReference type="Google" id="ProtNLM"/>
    </source>
</evidence>
<dbReference type="GO" id="GO:0031390">
    <property type="term" value="C:Ctf18 RFC-like complex"/>
    <property type="evidence" value="ECO:0007669"/>
    <property type="project" value="InterPro"/>
</dbReference>
<proteinExistence type="inferred from homology"/>
<dbReference type="AlphaFoldDB" id="A0A166HDP0"/>
<gene>
    <name evidence="3" type="ORF">FIBSPDRAFT_1046050</name>
</gene>
<dbReference type="GO" id="GO:0034088">
    <property type="term" value="P:maintenance of mitotic sister chromatid cohesion"/>
    <property type="evidence" value="ECO:0007669"/>
    <property type="project" value="TreeGrafter"/>
</dbReference>
<evidence type="ECO:0000256" key="2">
    <source>
        <dbReference type="ARBA" id="ARBA00022705"/>
    </source>
</evidence>
<protein>
    <recommendedName>
        <fullName evidence="5">Sister chromatid cohesion protein DCC1</fullName>
    </recommendedName>
</protein>
<name>A0A166HDP0_9AGAM</name>
<dbReference type="EMBL" id="KV417570">
    <property type="protein sequence ID" value="KZP18752.1"/>
    <property type="molecule type" value="Genomic_DNA"/>
</dbReference>
<dbReference type="Pfam" id="PF09724">
    <property type="entry name" value="Dcc1"/>
    <property type="match status" value="1"/>
</dbReference>
<organism evidence="3 4">
    <name type="scientific">Athelia psychrophila</name>
    <dbReference type="NCBI Taxonomy" id="1759441"/>
    <lineage>
        <taxon>Eukaryota</taxon>
        <taxon>Fungi</taxon>
        <taxon>Dikarya</taxon>
        <taxon>Basidiomycota</taxon>
        <taxon>Agaricomycotina</taxon>
        <taxon>Agaricomycetes</taxon>
        <taxon>Agaricomycetidae</taxon>
        <taxon>Atheliales</taxon>
        <taxon>Atheliaceae</taxon>
        <taxon>Athelia</taxon>
    </lineage>
</organism>
<sequence>MTVHDLRFSSSCSKDGGTFKLIELPADICKLIENGDSDLVSLTIKGSTGEEAVLCTSSKTYVVRSVILSNAVLVVTRPRDDTSSPGDGDAIVIRDECHEILELLPSVPRIPKLINMLRGMEYDDAEEDMGMDVDDDDRPNQRRKITYDDAQREIQASQAELNVALKDKHILNLSGHLRPISPVYLCTILELVLNTLITLGLSYKAAPTGELIDALADEHEISRQVSEQVIGWFGEISYGKWKMCVDDVVKEVGLGILRNHKDTPITEDEFIKQWTNAVGDTFQSAVSVELLSGNYLSNPSSSFESSPLLSYFPCSELPLEHPARFADLFLVRSRWRAAEIAPFLADCAVDSKERDKLLLKYARATTEGKNVLYTARAKYNG</sequence>
<dbReference type="GO" id="GO:0006260">
    <property type="term" value="P:DNA replication"/>
    <property type="evidence" value="ECO:0007669"/>
    <property type="project" value="UniProtKB-KW"/>
</dbReference>
<dbReference type="STRING" id="436010.A0A166HDP0"/>
<comment type="similarity">
    <text evidence="1">Belongs to the DCC1 family.</text>
</comment>
<dbReference type="GO" id="GO:0000775">
    <property type="term" value="C:chromosome, centromeric region"/>
    <property type="evidence" value="ECO:0007669"/>
    <property type="project" value="TreeGrafter"/>
</dbReference>
<evidence type="ECO:0000313" key="4">
    <source>
        <dbReference type="Proteomes" id="UP000076532"/>
    </source>
</evidence>
<reference evidence="3 4" key="1">
    <citation type="journal article" date="2016" name="Mol. Biol. Evol.">
        <title>Comparative Genomics of Early-Diverging Mushroom-Forming Fungi Provides Insights into the Origins of Lignocellulose Decay Capabilities.</title>
        <authorList>
            <person name="Nagy L.G."/>
            <person name="Riley R."/>
            <person name="Tritt A."/>
            <person name="Adam C."/>
            <person name="Daum C."/>
            <person name="Floudas D."/>
            <person name="Sun H."/>
            <person name="Yadav J.S."/>
            <person name="Pangilinan J."/>
            <person name="Larsson K.H."/>
            <person name="Matsuura K."/>
            <person name="Barry K."/>
            <person name="Labutti K."/>
            <person name="Kuo R."/>
            <person name="Ohm R.A."/>
            <person name="Bhattacharya S.S."/>
            <person name="Shirouzu T."/>
            <person name="Yoshinaga Y."/>
            <person name="Martin F.M."/>
            <person name="Grigoriev I.V."/>
            <person name="Hibbett D.S."/>
        </authorList>
    </citation>
    <scope>NUCLEOTIDE SEQUENCE [LARGE SCALE GENOMIC DNA]</scope>
    <source>
        <strain evidence="3 4">CBS 109695</strain>
    </source>
</reference>
<keyword evidence="4" id="KW-1185">Reference proteome</keyword>
<dbReference type="OrthoDB" id="276989at2759"/>